<dbReference type="EMBL" id="RRYP01006459">
    <property type="protein sequence ID" value="TNV81186.1"/>
    <property type="molecule type" value="Genomic_DNA"/>
</dbReference>
<evidence type="ECO:0000256" key="1">
    <source>
        <dbReference type="SAM" id="MobiDB-lite"/>
    </source>
</evidence>
<organism evidence="2 3">
    <name type="scientific">Halteria grandinella</name>
    <dbReference type="NCBI Taxonomy" id="5974"/>
    <lineage>
        <taxon>Eukaryota</taxon>
        <taxon>Sar</taxon>
        <taxon>Alveolata</taxon>
        <taxon>Ciliophora</taxon>
        <taxon>Intramacronucleata</taxon>
        <taxon>Spirotrichea</taxon>
        <taxon>Stichotrichia</taxon>
        <taxon>Sporadotrichida</taxon>
        <taxon>Halteriidae</taxon>
        <taxon>Halteria</taxon>
    </lineage>
</organism>
<feature type="region of interest" description="Disordered" evidence="1">
    <location>
        <begin position="556"/>
        <end position="602"/>
    </location>
</feature>
<sequence>MFADTTYTMKSGQYGSPMFSRSGKVTNYQYLCFNNEYGEPRTDFDSAEEAQQLKDHLLEQHRQLQQQLHKQQQSKQQMLDKTVTSEKPTNGNQIMSTLSNKLRDSLGFQQGAFKAAQSDAMNITAKSKLPDPTTKNAGEGKKKKEEDEESEGQQEEGPLYIAPIPGVNTSSFLGVNRDKVVATIYTPKDGLHLMCKYNPKYHKIDRRIVQDVDFDGVEERPVLFENKELKKEENAMYQLCTKLTNTLNQSMKKLEAGGQDKKRPSKKQVKFRASTIVNSPKNKDFEGIVSDRGMTSPLATLQEKASSSVLLSQNDTENGEKQRTIIKGQLQIDANELYMVSQYLKRDVKPLADPRCLVDYQKNQDRDFYYDYIAGAHEGRFDNINRLPHPLTNIRHIAAPSFTKSSRRQPLFLSSAKYPIDYRIESGLRSPDPLSQEFDQNKATGRHRNLSQGIPDLSKMSIRKFHAPPKPFKIPDSYDPWRIKNASELQSKFKKTVNPVGFDKMLPRDNKMFMISDGYNLEPKPEPSIIEKLASLDIDIRKLRIKHSSTSTSYYSESTAHSYAGNSNAKPRQAGGDYLSEVSKTNLNATNQSKNSLKSRRTELSLEEKLLKGYYKQSDQ</sequence>
<feature type="region of interest" description="Disordered" evidence="1">
    <location>
        <begin position="123"/>
        <end position="163"/>
    </location>
</feature>
<evidence type="ECO:0000313" key="3">
    <source>
        <dbReference type="Proteomes" id="UP000785679"/>
    </source>
</evidence>
<feature type="region of interest" description="Disordered" evidence="1">
    <location>
        <begin position="64"/>
        <end position="94"/>
    </location>
</feature>
<protein>
    <submittedName>
        <fullName evidence="2">Uncharacterized protein</fullName>
    </submittedName>
</protein>
<reference evidence="2" key="1">
    <citation type="submission" date="2019-06" db="EMBL/GenBank/DDBJ databases">
        <authorList>
            <person name="Zheng W."/>
        </authorList>
    </citation>
    <scope>NUCLEOTIDE SEQUENCE</scope>
    <source>
        <strain evidence="2">QDHG01</strain>
    </source>
</reference>
<name>A0A8J8T4F8_HALGN</name>
<proteinExistence type="predicted"/>
<feature type="compositionally biased region" description="Polar residues" evidence="1">
    <location>
        <begin position="582"/>
        <end position="596"/>
    </location>
</feature>
<comment type="caution">
    <text evidence="2">The sequence shown here is derived from an EMBL/GenBank/DDBJ whole genome shotgun (WGS) entry which is preliminary data.</text>
</comment>
<dbReference type="AlphaFoldDB" id="A0A8J8T4F8"/>
<keyword evidence="3" id="KW-1185">Reference proteome</keyword>
<gene>
    <name evidence="2" type="ORF">FGO68_gene4482</name>
</gene>
<dbReference type="OrthoDB" id="10648414at2759"/>
<dbReference type="Proteomes" id="UP000785679">
    <property type="component" value="Unassembled WGS sequence"/>
</dbReference>
<evidence type="ECO:0000313" key="2">
    <source>
        <dbReference type="EMBL" id="TNV81186.1"/>
    </source>
</evidence>
<accession>A0A8J8T4F8</accession>
<feature type="compositionally biased region" description="Low complexity" evidence="1">
    <location>
        <begin position="64"/>
        <end position="81"/>
    </location>
</feature>
<feature type="compositionally biased region" description="Polar residues" evidence="1">
    <location>
        <begin position="85"/>
        <end position="94"/>
    </location>
</feature>